<accession>A0A2N3MZJ1</accession>
<dbReference type="OrthoDB" id="5599753at2759"/>
<dbReference type="InParanoid" id="A0A2N3MZJ1"/>
<feature type="region of interest" description="Disordered" evidence="1">
    <location>
        <begin position="40"/>
        <end position="59"/>
    </location>
</feature>
<evidence type="ECO:0000256" key="1">
    <source>
        <dbReference type="SAM" id="MobiDB-lite"/>
    </source>
</evidence>
<comment type="caution">
    <text evidence="2">The sequence shown here is derived from an EMBL/GenBank/DDBJ whole genome shotgun (WGS) entry which is preliminary data.</text>
</comment>
<dbReference type="AlphaFoldDB" id="A0A2N3MZJ1"/>
<dbReference type="VEuPathDB" id="FungiDB:jhhlp_008098"/>
<keyword evidence="3" id="KW-1185">Reference proteome</keyword>
<evidence type="ECO:0000313" key="2">
    <source>
        <dbReference type="EMBL" id="PKS05580.1"/>
    </source>
</evidence>
<reference evidence="2 3" key="1">
    <citation type="journal article" date="2017" name="G3 (Bethesda)">
        <title>First Draft Genome Sequence of the Pathogenic Fungus Lomentospora prolificans (Formerly Scedosporium prolificans).</title>
        <authorList>
            <person name="Luo R."/>
            <person name="Zimin A."/>
            <person name="Workman R."/>
            <person name="Fan Y."/>
            <person name="Pertea G."/>
            <person name="Grossman N."/>
            <person name="Wear M.P."/>
            <person name="Jia B."/>
            <person name="Miller H."/>
            <person name="Casadevall A."/>
            <person name="Timp W."/>
            <person name="Zhang S.X."/>
            <person name="Salzberg S.L."/>
        </authorList>
    </citation>
    <scope>NUCLEOTIDE SEQUENCE [LARGE SCALE GENOMIC DNA]</scope>
    <source>
        <strain evidence="2 3">JHH-5317</strain>
    </source>
</reference>
<dbReference type="Proteomes" id="UP000233524">
    <property type="component" value="Unassembled WGS sequence"/>
</dbReference>
<organism evidence="2 3">
    <name type="scientific">Lomentospora prolificans</name>
    <dbReference type="NCBI Taxonomy" id="41688"/>
    <lineage>
        <taxon>Eukaryota</taxon>
        <taxon>Fungi</taxon>
        <taxon>Dikarya</taxon>
        <taxon>Ascomycota</taxon>
        <taxon>Pezizomycotina</taxon>
        <taxon>Sordariomycetes</taxon>
        <taxon>Hypocreomycetidae</taxon>
        <taxon>Microascales</taxon>
        <taxon>Microascaceae</taxon>
        <taxon>Lomentospora</taxon>
    </lineage>
</organism>
<evidence type="ECO:0000313" key="3">
    <source>
        <dbReference type="Proteomes" id="UP000233524"/>
    </source>
</evidence>
<proteinExistence type="predicted"/>
<gene>
    <name evidence="2" type="ORF">jhhlp_008098</name>
</gene>
<dbReference type="EMBL" id="NLAX01001584">
    <property type="protein sequence ID" value="PKS05580.1"/>
    <property type="molecule type" value="Genomic_DNA"/>
</dbReference>
<name>A0A2N3MZJ1_9PEZI</name>
<sequence length="274" mass="29849">MGFTFARPPTLAIVSAIALLPVAATATYLVSLNRRVSKSTSAVSGQRSRSPSGTFTSSIPLSTAKPVSLPEDVASDDSEWVLSYERVVMNPISIDSLRYPAPVLSKDPTSTNSSDLLTAYSRAVQIAFSRTPQASLIRGAMKEPEVKRTFEADWINSLPFNVGDRVCGIWRVTHRGGSPRGYSRASERIECVGDPPESYKGERIGVVIVAGVEEVEGGSGDEIVFTNETWMWRRRDAKSTMIETSIGGWLHVLLAKWLIWKGVEATVSGKAKEL</sequence>
<protein>
    <submittedName>
        <fullName evidence="2">Uncharacterized protein</fullName>
    </submittedName>
</protein>